<feature type="transmembrane region" description="Helical" evidence="14">
    <location>
        <begin position="278"/>
        <end position="298"/>
    </location>
</feature>
<evidence type="ECO:0000256" key="10">
    <source>
        <dbReference type="ARBA" id="ARBA00030253"/>
    </source>
</evidence>
<proteinExistence type="inferred from homology"/>
<dbReference type="HAMAP" id="MF_00154">
    <property type="entry name" value="CyoE_CtaB"/>
    <property type="match status" value="1"/>
</dbReference>
<dbReference type="RefSeq" id="WP_131481282.1">
    <property type="nucleotide sequence ID" value="NZ_SJDL01000011.1"/>
</dbReference>
<evidence type="ECO:0000256" key="12">
    <source>
        <dbReference type="ARBA" id="ARBA00042475"/>
    </source>
</evidence>
<comment type="similarity">
    <text evidence="14">Belongs to the UbiA prenyltransferase family. Protoheme IX farnesyltransferase subfamily.</text>
</comment>
<reference evidence="15 16" key="1">
    <citation type="submission" date="2019-02" db="EMBL/GenBank/DDBJ databases">
        <title>Marinobacter halodurans sp. nov., a marine bacterium isolated from sea tidal flat.</title>
        <authorList>
            <person name="Yoo Y."/>
            <person name="Lee D.W."/>
            <person name="Kim B.S."/>
            <person name="Kim J.-J."/>
        </authorList>
    </citation>
    <scope>NUCLEOTIDE SEQUENCE [LARGE SCALE GENOMIC DNA]</scope>
    <source>
        <strain evidence="15 16">YJ-S3-2</strain>
    </source>
</reference>
<evidence type="ECO:0000256" key="7">
    <source>
        <dbReference type="ARBA" id="ARBA00022989"/>
    </source>
</evidence>
<evidence type="ECO:0000256" key="9">
    <source>
        <dbReference type="ARBA" id="ARBA00023136"/>
    </source>
</evidence>
<feature type="transmembrane region" description="Helical" evidence="14">
    <location>
        <begin position="50"/>
        <end position="74"/>
    </location>
</feature>
<name>A0ABY1ZP58_9GAMM</name>
<comment type="miscellaneous">
    <text evidence="14">Carbon 2 of the heme B porphyrin ring is defined according to the Fischer nomenclature.</text>
</comment>
<dbReference type="InterPro" id="IPR000537">
    <property type="entry name" value="UbiA_prenyltransferase"/>
</dbReference>
<keyword evidence="8 14" id="KW-0350">Heme biosynthesis</keyword>
<evidence type="ECO:0000256" key="2">
    <source>
        <dbReference type="ARBA" id="ARBA00004919"/>
    </source>
</evidence>
<evidence type="ECO:0000256" key="1">
    <source>
        <dbReference type="ARBA" id="ARBA00004651"/>
    </source>
</evidence>
<keyword evidence="7 14" id="KW-1133">Transmembrane helix</keyword>
<keyword evidence="5 14" id="KW-0808">Transferase</keyword>
<evidence type="ECO:0000256" key="8">
    <source>
        <dbReference type="ARBA" id="ARBA00023133"/>
    </source>
</evidence>
<dbReference type="EMBL" id="SJDL01000011">
    <property type="protein sequence ID" value="TBW56495.1"/>
    <property type="molecule type" value="Genomic_DNA"/>
</dbReference>
<evidence type="ECO:0000256" key="4">
    <source>
        <dbReference type="ARBA" id="ARBA00022475"/>
    </source>
</evidence>
<dbReference type="NCBIfam" id="TIGR01473">
    <property type="entry name" value="cyoE_ctaB"/>
    <property type="match status" value="1"/>
</dbReference>
<feature type="transmembrane region" description="Helical" evidence="14">
    <location>
        <begin position="218"/>
        <end position="239"/>
    </location>
</feature>
<gene>
    <name evidence="14" type="primary">cyoE</name>
    <name evidence="15" type="ORF">EZI54_09365</name>
</gene>
<feature type="transmembrane region" description="Helical" evidence="14">
    <location>
        <begin position="95"/>
        <end position="118"/>
    </location>
</feature>
<protein>
    <recommendedName>
        <fullName evidence="11 14">Protoheme IX farnesyltransferase</fullName>
        <ecNumber evidence="3 14">2.5.1.141</ecNumber>
    </recommendedName>
    <alternativeName>
        <fullName evidence="12 14">Heme B farnesyltransferase</fullName>
    </alternativeName>
    <alternativeName>
        <fullName evidence="10 14">Heme O synthase</fullName>
    </alternativeName>
</protein>
<evidence type="ECO:0000256" key="11">
    <source>
        <dbReference type="ARBA" id="ARBA00040810"/>
    </source>
</evidence>
<comment type="caution">
    <text evidence="15">The sequence shown here is derived from an EMBL/GenBank/DDBJ whole genome shotgun (WGS) entry which is preliminary data.</text>
</comment>
<feature type="transmembrane region" description="Helical" evidence="14">
    <location>
        <begin position="124"/>
        <end position="142"/>
    </location>
</feature>
<accession>A0ABY1ZP58</accession>
<dbReference type="Gene3D" id="1.10.357.140">
    <property type="entry name" value="UbiA prenyltransferase"/>
    <property type="match status" value="1"/>
</dbReference>
<feature type="transmembrane region" description="Helical" evidence="14">
    <location>
        <begin position="28"/>
        <end position="44"/>
    </location>
</feature>
<evidence type="ECO:0000256" key="6">
    <source>
        <dbReference type="ARBA" id="ARBA00022692"/>
    </source>
</evidence>
<evidence type="ECO:0000256" key="14">
    <source>
        <dbReference type="HAMAP-Rule" id="MF_00154"/>
    </source>
</evidence>
<keyword evidence="6 14" id="KW-0812">Transmembrane</keyword>
<evidence type="ECO:0000313" key="15">
    <source>
        <dbReference type="EMBL" id="TBW56495.1"/>
    </source>
</evidence>
<feature type="transmembrane region" description="Helical" evidence="14">
    <location>
        <begin position="149"/>
        <end position="168"/>
    </location>
</feature>
<dbReference type="NCBIfam" id="NF003349">
    <property type="entry name" value="PRK04375.1-2"/>
    <property type="match status" value="1"/>
</dbReference>
<dbReference type="EC" id="2.5.1.141" evidence="3 14"/>
<evidence type="ECO:0000313" key="16">
    <source>
        <dbReference type="Proteomes" id="UP000313645"/>
    </source>
</evidence>
<dbReference type="InterPro" id="IPR006369">
    <property type="entry name" value="Protohaem_IX_farnesylTrfase"/>
</dbReference>
<keyword evidence="4 14" id="KW-1003">Cell membrane</keyword>
<evidence type="ECO:0000256" key="5">
    <source>
        <dbReference type="ARBA" id="ARBA00022679"/>
    </source>
</evidence>
<dbReference type="InterPro" id="IPR044878">
    <property type="entry name" value="UbiA_sf"/>
</dbReference>
<feature type="transmembrane region" description="Helical" evidence="14">
    <location>
        <begin position="174"/>
        <end position="197"/>
    </location>
</feature>
<comment type="catalytic activity">
    <reaction evidence="13 14">
        <text>heme b + (2E,6E)-farnesyl diphosphate + H2O = Fe(II)-heme o + diphosphate</text>
        <dbReference type="Rhea" id="RHEA:28070"/>
        <dbReference type="ChEBI" id="CHEBI:15377"/>
        <dbReference type="ChEBI" id="CHEBI:33019"/>
        <dbReference type="ChEBI" id="CHEBI:60344"/>
        <dbReference type="ChEBI" id="CHEBI:60530"/>
        <dbReference type="ChEBI" id="CHEBI:175763"/>
        <dbReference type="EC" id="2.5.1.141"/>
    </reaction>
</comment>
<keyword evidence="16" id="KW-1185">Reference proteome</keyword>
<organism evidence="15 16">
    <name type="scientific">Marinobacter halodurans</name>
    <dbReference type="NCBI Taxonomy" id="2528979"/>
    <lineage>
        <taxon>Bacteria</taxon>
        <taxon>Pseudomonadati</taxon>
        <taxon>Pseudomonadota</taxon>
        <taxon>Gammaproteobacteria</taxon>
        <taxon>Pseudomonadales</taxon>
        <taxon>Marinobacteraceae</taxon>
        <taxon>Marinobacter</taxon>
    </lineage>
</organism>
<keyword evidence="9 14" id="KW-0472">Membrane</keyword>
<dbReference type="Proteomes" id="UP000313645">
    <property type="component" value="Unassembled WGS sequence"/>
</dbReference>
<dbReference type="CDD" id="cd13957">
    <property type="entry name" value="PT_UbiA_Cox10"/>
    <property type="match status" value="1"/>
</dbReference>
<sequence length="300" mass="32787">MSEPSDAVALDHRSANWRDYLELTKPRVVALMMLTTVIGMLLARPELPGLTVLVLGNLGIAALAGAAAVVNHVVDHKVDTLMARTRKRPVATGRVSTPEALVFALVLALAGMLVLVWWVNPLTAWLTLASLVGYAGVYTLFLKRATPQNIVIGGLAGAMPPLLGWTAVTGRVDGHALLLVLIIFAWTPPHFWALAIHRKAEYARAGIPMLPVTHGNRYTELHILLYTLVLFAVSLLPFVTGMAGLIYLVGAAILGLRFLHYAVRLWQGDDRQVALATFKYSITYLMALFVVLLVDHFVRF</sequence>
<dbReference type="PANTHER" id="PTHR43448">
    <property type="entry name" value="PROTOHEME IX FARNESYLTRANSFERASE, MITOCHONDRIAL"/>
    <property type="match status" value="1"/>
</dbReference>
<dbReference type="PANTHER" id="PTHR43448:SF7">
    <property type="entry name" value="4-HYDROXYBENZOATE SOLANESYLTRANSFERASE"/>
    <property type="match status" value="1"/>
</dbReference>
<dbReference type="Pfam" id="PF01040">
    <property type="entry name" value="UbiA"/>
    <property type="match status" value="1"/>
</dbReference>
<comment type="function">
    <text evidence="14">Converts heme B (protoheme IX) to heme O by substitution of the vinyl group on carbon 2 of heme B porphyrin ring with a hydroxyethyl farnesyl side group.</text>
</comment>
<evidence type="ECO:0000256" key="13">
    <source>
        <dbReference type="ARBA" id="ARBA00047690"/>
    </source>
</evidence>
<comment type="pathway">
    <text evidence="2 14">Porphyrin-containing compound metabolism; heme O biosynthesis; heme O from protoheme: step 1/1.</text>
</comment>
<evidence type="ECO:0000256" key="3">
    <source>
        <dbReference type="ARBA" id="ARBA00012292"/>
    </source>
</evidence>
<comment type="subcellular location">
    <subcellularLocation>
        <location evidence="1 14">Cell membrane</location>
        <topology evidence="1 14">Multi-pass membrane protein</topology>
    </subcellularLocation>
</comment>